<evidence type="ECO:0000313" key="2">
    <source>
        <dbReference type="Proteomes" id="UP000294933"/>
    </source>
</evidence>
<dbReference type="Proteomes" id="UP000294933">
    <property type="component" value="Unassembled WGS sequence"/>
</dbReference>
<dbReference type="InterPro" id="IPR037508">
    <property type="entry name" value="Msb1/Mug8"/>
</dbReference>
<dbReference type="STRING" id="50990.A0A4Y7PPL4"/>
<dbReference type="VEuPathDB" id="FungiDB:BD410DRAFT_844462"/>
<name>A0A4Y7PPL4_9AGAM</name>
<dbReference type="AlphaFoldDB" id="A0A4Y7PPL4"/>
<dbReference type="OrthoDB" id="3362494at2759"/>
<dbReference type="PANTHER" id="PTHR28093">
    <property type="entry name" value="MORPHOGENESIS-RELATED PROTEIN MSB1"/>
    <property type="match status" value="1"/>
</dbReference>
<dbReference type="EMBL" id="ML170244">
    <property type="protein sequence ID" value="TDL16420.1"/>
    <property type="molecule type" value="Genomic_DNA"/>
</dbReference>
<proteinExistence type="predicted"/>
<keyword evidence="2" id="KW-1185">Reference proteome</keyword>
<accession>A0A4Y7PPL4</accession>
<reference evidence="1 2" key="1">
    <citation type="submission" date="2018-06" db="EMBL/GenBank/DDBJ databases">
        <title>A transcriptomic atlas of mushroom development highlights an independent origin of complex multicellularity.</title>
        <authorList>
            <consortium name="DOE Joint Genome Institute"/>
            <person name="Krizsan K."/>
            <person name="Almasi E."/>
            <person name="Merenyi Z."/>
            <person name="Sahu N."/>
            <person name="Viragh M."/>
            <person name="Koszo T."/>
            <person name="Mondo S."/>
            <person name="Kiss B."/>
            <person name="Balint B."/>
            <person name="Kues U."/>
            <person name="Barry K."/>
            <person name="Hegedus J.C."/>
            <person name="Henrissat B."/>
            <person name="Johnson J."/>
            <person name="Lipzen A."/>
            <person name="Ohm R."/>
            <person name="Nagy I."/>
            <person name="Pangilinan J."/>
            <person name="Yan J."/>
            <person name="Xiong Y."/>
            <person name="Grigoriev I.V."/>
            <person name="Hibbett D.S."/>
            <person name="Nagy L.G."/>
        </authorList>
    </citation>
    <scope>NUCLEOTIDE SEQUENCE [LARGE SCALE GENOMIC DNA]</scope>
    <source>
        <strain evidence="1 2">SZMC22713</strain>
    </source>
</reference>
<dbReference type="PANTHER" id="PTHR28093:SF1">
    <property type="entry name" value="MORPHOGENESIS-RELATED PROTEIN MSB1"/>
    <property type="match status" value="1"/>
</dbReference>
<gene>
    <name evidence="1" type="ORF">BD410DRAFT_844462</name>
</gene>
<organism evidence="1 2">
    <name type="scientific">Rickenella mellea</name>
    <dbReference type="NCBI Taxonomy" id="50990"/>
    <lineage>
        <taxon>Eukaryota</taxon>
        <taxon>Fungi</taxon>
        <taxon>Dikarya</taxon>
        <taxon>Basidiomycota</taxon>
        <taxon>Agaricomycotina</taxon>
        <taxon>Agaricomycetes</taxon>
        <taxon>Hymenochaetales</taxon>
        <taxon>Rickenellaceae</taxon>
        <taxon>Rickenella</taxon>
    </lineage>
</organism>
<protein>
    <submittedName>
        <fullName evidence="1">Uncharacterized protein</fullName>
    </submittedName>
</protein>
<sequence length="255" mass="28710">MHGVSCFDGYCRGLSRSLLDRGDCLGLTWNREKAKKVSYASESSFNFKLIKEAFTAWRSPTDFTKLHPTPPSPVRSLILTLFTQLVAHSTSSGLSPPTLSSVFRPLIFSLLSLAFHQVYAAYLRAAHATEHLMLSFIRLPDAQAPVSVPIPIRLKSWIKRYPGMRPRRGVRTTRVTSVRRDVCLYSINLARTCALLGREREGANSGDLRSSKELQRIAPAGASNLPPPPPRYSDAYRSKMYLLNSFNRRWSPRQT</sequence>
<evidence type="ECO:0000313" key="1">
    <source>
        <dbReference type="EMBL" id="TDL16420.1"/>
    </source>
</evidence>